<dbReference type="GO" id="GO:0019843">
    <property type="term" value="F:rRNA binding"/>
    <property type="evidence" value="ECO:0007669"/>
    <property type="project" value="UniProtKB-UniRule"/>
</dbReference>
<proteinExistence type="inferred from homology"/>
<dbReference type="PANTHER" id="PTHR12934">
    <property type="entry name" value="50S RIBOSOMAL PROTEIN L15"/>
    <property type="match status" value="1"/>
</dbReference>
<comment type="subunit">
    <text evidence="4">Part of the 50S ribosomal subunit.</text>
</comment>
<dbReference type="InterPro" id="IPR001196">
    <property type="entry name" value="Ribosomal_uL15_CS"/>
</dbReference>
<evidence type="ECO:0000256" key="4">
    <source>
        <dbReference type="HAMAP-Rule" id="MF_01341"/>
    </source>
</evidence>
<evidence type="ECO:0000256" key="5">
    <source>
        <dbReference type="RuleBase" id="RU003888"/>
    </source>
</evidence>
<dbReference type="GO" id="GO:0006412">
    <property type="term" value="P:translation"/>
    <property type="evidence" value="ECO:0007669"/>
    <property type="project" value="UniProtKB-UniRule"/>
</dbReference>
<dbReference type="Gene3D" id="3.100.10.10">
    <property type="match status" value="1"/>
</dbReference>
<dbReference type="PROSITE" id="PS00475">
    <property type="entry name" value="RIBOSOMAL_L15"/>
    <property type="match status" value="1"/>
</dbReference>
<dbReference type="GO" id="GO:0003735">
    <property type="term" value="F:structural constituent of ribosome"/>
    <property type="evidence" value="ECO:0007669"/>
    <property type="project" value="InterPro"/>
</dbReference>
<dbReference type="NCBIfam" id="TIGR01071">
    <property type="entry name" value="rplO_bact"/>
    <property type="match status" value="1"/>
</dbReference>
<dbReference type="AlphaFoldDB" id="A0A0H4T706"/>
<dbReference type="InterPro" id="IPR030878">
    <property type="entry name" value="Ribosomal_uL15"/>
</dbReference>
<evidence type="ECO:0000313" key="8">
    <source>
        <dbReference type="EMBL" id="AKQ02222.1"/>
    </source>
</evidence>
<feature type="compositionally biased region" description="Basic residues" evidence="6">
    <location>
        <begin position="12"/>
        <end position="21"/>
    </location>
</feature>
<feature type="domain" description="Large ribosomal subunit protein uL15/eL18" evidence="7">
    <location>
        <begin position="77"/>
        <end position="143"/>
    </location>
</feature>
<comment type="function">
    <text evidence="4">Binds to the 23S rRNA.</text>
</comment>
<evidence type="ECO:0000256" key="2">
    <source>
        <dbReference type="ARBA" id="ARBA00022980"/>
    </source>
</evidence>
<evidence type="ECO:0000256" key="1">
    <source>
        <dbReference type="ARBA" id="ARBA00007320"/>
    </source>
</evidence>
<feature type="compositionally biased region" description="Gly residues" evidence="6">
    <location>
        <begin position="22"/>
        <end position="37"/>
    </location>
</feature>
<accession>A0A0H4T706</accession>
<protein>
    <recommendedName>
        <fullName evidence="4">Large ribosomal subunit protein uL15</fullName>
    </recommendedName>
</protein>
<dbReference type="PANTHER" id="PTHR12934:SF11">
    <property type="entry name" value="LARGE RIBOSOMAL SUBUNIT PROTEIN UL15M"/>
    <property type="match status" value="1"/>
</dbReference>
<sequence>MNLFDLKSMPFPRKRKKRVGRGRGSGMGKTSGRGGKGATARSGNETSIQFEGGQTPLFRRLPKRGFNNPFKKEYSIVNVKDIARFDKGDSVNPEKLMDAGLIKKALNGVKVLGDGEIKIPLTVSAHKFSKVAIEKIKAAGGEIKVLS</sequence>
<keyword evidence="4" id="KW-0694">RNA-binding</keyword>
<dbReference type="EMBL" id="KT006998">
    <property type="protein sequence ID" value="AKQ02222.1"/>
    <property type="molecule type" value="Genomic_DNA"/>
</dbReference>
<keyword evidence="4" id="KW-0699">rRNA-binding</keyword>
<keyword evidence="3 4" id="KW-0687">Ribonucleoprotein</keyword>
<dbReference type="InterPro" id="IPR036227">
    <property type="entry name" value="Ribosomal_uL15/eL18_sf"/>
</dbReference>
<dbReference type="InterPro" id="IPR005749">
    <property type="entry name" value="Ribosomal_uL15_bac-type"/>
</dbReference>
<dbReference type="HAMAP" id="MF_01341">
    <property type="entry name" value="Ribosomal_uL15"/>
    <property type="match status" value="1"/>
</dbReference>
<dbReference type="Pfam" id="PF00828">
    <property type="entry name" value="Ribosomal_L27A"/>
    <property type="match status" value="1"/>
</dbReference>
<comment type="similarity">
    <text evidence="1 4 5">Belongs to the universal ribosomal protein uL15 family.</text>
</comment>
<evidence type="ECO:0000256" key="6">
    <source>
        <dbReference type="SAM" id="MobiDB-lite"/>
    </source>
</evidence>
<feature type="region of interest" description="Disordered" evidence="6">
    <location>
        <begin position="1"/>
        <end position="49"/>
    </location>
</feature>
<dbReference type="InterPro" id="IPR021131">
    <property type="entry name" value="Ribosomal_uL15/eL18"/>
</dbReference>
<evidence type="ECO:0000256" key="3">
    <source>
        <dbReference type="ARBA" id="ARBA00023274"/>
    </source>
</evidence>
<organism evidence="8">
    <name type="scientific">uncultured planctomycete Rifle_16ft_4_minimus_36480</name>
    <dbReference type="NCBI Taxonomy" id="1665204"/>
    <lineage>
        <taxon>Bacteria</taxon>
        <taxon>Pseudomonadati</taxon>
        <taxon>Planctomycetota</taxon>
        <taxon>Planctomycetia</taxon>
        <taxon>Planctomycetales</taxon>
        <taxon>environmental samples</taxon>
    </lineage>
</organism>
<keyword evidence="2 4" id="KW-0689">Ribosomal protein</keyword>
<reference evidence="8" key="1">
    <citation type="journal article" date="2015" name="ISME J.">
        <title>Aquifer environment selects for microbial species cohorts in sediment and groundwater.</title>
        <authorList>
            <person name="Hug L.A."/>
            <person name="Thomas B.C."/>
            <person name="Brown C.T."/>
            <person name="Frischkorn K.R."/>
            <person name="Williams K.H."/>
            <person name="Tringe S.G."/>
            <person name="Banfield J.F."/>
        </authorList>
    </citation>
    <scope>NUCLEOTIDE SEQUENCE</scope>
</reference>
<evidence type="ECO:0000259" key="7">
    <source>
        <dbReference type="Pfam" id="PF00828"/>
    </source>
</evidence>
<name>A0A0H4T706_9BACT</name>
<dbReference type="SUPFAM" id="SSF52080">
    <property type="entry name" value="Ribosomal proteins L15p and L18e"/>
    <property type="match status" value="1"/>
</dbReference>
<dbReference type="GO" id="GO:0022625">
    <property type="term" value="C:cytosolic large ribosomal subunit"/>
    <property type="evidence" value="ECO:0007669"/>
    <property type="project" value="TreeGrafter"/>
</dbReference>
<gene>
    <name evidence="4" type="primary">rplO</name>
</gene>